<dbReference type="Proteomes" id="UP000004778">
    <property type="component" value="Unassembled WGS sequence"/>
</dbReference>
<dbReference type="PANTHER" id="PTHR45890:SF1">
    <property type="entry name" value="AARF DOMAIN CONTAINING KINASE 2"/>
    <property type="match status" value="1"/>
</dbReference>
<keyword evidence="4" id="KW-1185">Reference proteome</keyword>
<feature type="domain" description="ABC1 atypical kinase-like" evidence="2">
    <location>
        <begin position="189"/>
        <end position="231"/>
    </location>
</feature>
<protein>
    <recommendedName>
        <fullName evidence="2">ABC1 atypical kinase-like domain-containing protein</fullName>
    </recommendedName>
</protein>
<gene>
    <name evidence="3" type="ORF">HMPREF0058_1110</name>
</gene>
<sequence length="299" mass="31490">MTLLELMWQVLATLAVAAVLAAAIRAITPQVGLVRALGVSLVVVVMTIPLTRWAGTLLGIIQEGQLAVSAGLAMVVAALVLACVVVVAIMLLVALEAVVPTGSVPGPVSLAREGVKACRRSLRYAHLAWIVSRSGLGAALREGPQSPAFGQALVRTLNQAGVTFVKLGQILSTRADLLPASLTETLEELQSSAAPVHGSQVRELLTQEWGASPDEVLHHLEPEPFAAASVAEGAERLGAEERGRLARELMTATARSILVEGSSTRTCTRATSCCSTMAGWVCWTLERSASSTRRRDSCW</sequence>
<dbReference type="EMBL" id="ACFH01000080">
    <property type="protein sequence ID" value="EEH66030.1"/>
    <property type="molecule type" value="Genomic_DNA"/>
</dbReference>
<organism evidence="3 4">
    <name type="scientific">Actinomyces urogenitalis DSM 15434</name>
    <dbReference type="NCBI Taxonomy" id="525246"/>
    <lineage>
        <taxon>Bacteria</taxon>
        <taxon>Bacillati</taxon>
        <taxon>Actinomycetota</taxon>
        <taxon>Actinomycetes</taxon>
        <taxon>Actinomycetales</taxon>
        <taxon>Actinomycetaceae</taxon>
        <taxon>Actinomyces</taxon>
    </lineage>
</organism>
<dbReference type="PANTHER" id="PTHR45890">
    <property type="entry name" value="AARF DOMAIN CONTAINING KINASE 2 (PREDICTED)"/>
    <property type="match status" value="1"/>
</dbReference>
<dbReference type="Pfam" id="PF03109">
    <property type="entry name" value="ABC1"/>
    <property type="match status" value="1"/>
</dbReference>
<dbReference type="InterPro" id="IPR052402">
    <property type="entry name" value="ADCK_kinase"/>
</dbReference>
<dbReference type="InterPro" id="IPR004147">
    <property type="entry name" value="ABC1_dom"/>
</dbReference>
<comment type="caution">
    <text evidence="3">The sequence shown here is derived from an EMBL/GenBank/DDBJ whole genome shotgun (WGS) entry which is preliminary data.</text>
</comment>
<feature type="transmembrane region" description="Helical" evidence="1">
    <location>
        <begin position="36"/>
        <end position="54"/>
    </location>
</feature>
<keyword evidence="1" id="KW-1133">Transmembrane helix</keyword>
<dbReference type="AlphaFoldDB" id="C0W5G6"/>
<feature type="transmembrane region" description="Helical" evidence="1">
    <location>
        <begin position="66"/>
        <end position="95"/>
    </location>
</feature>
<evidence type="ECO:0000313" key="3">
    <source>
        <dbReference type="EMBL" id="EEH66030.1"/>
    </source>
</evidence>
<dbReference type="OrthoDB" id="9795390at2"/>
<dbReference type="HOGENOM" id="CLU_929488_0_0_11"/>
<evidence type="ECO:0000256" key="1">
    <source>
        <dbReference type="SAM" id="Phobius"/>
    </source>
</evidence>
<accession>C0W5G6</accession>
<proteinExistence type="predicted"/>
<dbReference type="eggNOG" id="COG0661">
    <property type="taxonomic scope" value="Bacteria"/>
</dbReference>
<keyword evidence="1" id="KW-0812">Transmembrane</keyword>
<evidence type="ECO:0000259" key="2">
    <source>
        <dbReference type="Pfam" id="PF03109"/>
    </source>
</evidence>
<reference evidence="3 4" key="1">
    <citation type="submission" date="2009-01" db="EMBL/GenBank/DDBJ databases">
        <authorList>
            <person name="Qin X."/>
            <person name="Bachman B."/>
            <person name="Battles P."/>
            <person name="Bell A."/>
            <person name="Bess C."/>
            <person name="Bickham C."/>
            <person name="Chaboub L."/>
            <person name="Chen D."/>
            <person name="Coyle M."/>
            <person name="Deiros D.R."/>
            <person name="Dinh H."/>
            <person name="Forbes L."/>
            <person name="Fowler G."/>
            <person name="Francisco L."/>
            <person name="Fu Q."/>
            <person name="Gubbala S."/>
            <person name="Hale W."/>
            <person name="Han Y."/>
            <person name="Hemphill L."/>
            <person name="Highlander S.K."/>
            <person name="Hirani K."/>
            <person name="Hogues M."/>
            <person name="Jackson L."/>
            <person name="Jakkamsetti A."/>
            <person name="Javaid M."/>
            <person name="Jiang H."/>
            <person name="Korchina V."/>
            <person name="Kovar C."/>
            <person name="Lara F."/>
            <person name="Lee S."/>
            <person name="Mata R."/>
            <person name="Mathew T."/>
            <person name="Moen C."/>
            <person name="Morales K."/>
            <person name="Munidasa M."/>
            <person name="Nazareth L."/>
            <person name="Ngo R."/>
            <person name="Nguyen L."/>
            <person name="Okwuonu G."/>
            <person name="Ongeri F."/>
            <person name="Patil S."/>
            <person name="Petrosino J."/>
            <person name="Pham C."/>
            <person name="Pham P."/>
            <person name="Pu L.-L."/>
            <person name="Puazo M."/>
            <person name="Raj R."/>
            <person name="Reid J."/>
            <person name="Rouhana J."/>
            <person name="Saada N."/>
            <person name="Shang Y."/>
            <person name="Simmons D."/>
            <person name="Thornton R."/>
            <person name="Warren J."/>
            <person name="Weissenberger G."/>
            <person name="Zhang J."/>
            <person name="Zhang L."/>
            <person name="Zhou C."/>
            <person name="Zhu D."/>
            <person name="Muzny D."/>
            <person name="Worley K."/>
            <person name="Gibbs R."/>
        </authorList>
    </citation>
    <scope>NUCLEOTIDE SEQUENCE [LARGE SCALE GENOMIC DNA]</scope>
    <source>
        <strain evidence="3 4">DSM 15434</strain>
    </source>
</reference>
<keyword evidence="1" id="KW-0472">Membrane</keyword>
<evidence type="ECO:0000313" key="4">
    <source>
        <dbReference type="Proteomes" id="UP000004778"/>
    </source>
</evidence>
<dbReference type="RefSeq" id="WP_006548074.1">
    <property type="nucleotide sequence ID" value="NZ_DS999574.1"/>
</dbReference>
<name>C0W5G6_9ACTO</name>
<dbReference type="STRING" id="103621.GCA_001067145_00338"/>